<proteinExistence type="predicted"/>
<keyword evidence="3 6" id="KW-0812">Transmembrane</keyword>
<dbReference type="GO" id="GO:0015128">
    <property type="term" value="F:gluconate transmembrane transporter activity"/>
    <property type="evidence" value="ECO:0007669"/>
    <property type="project" value="InterPro"/>
</dbReference>
<feature type="transmembrane region" description="Helical" evidence="6">
    <location>
        <begin position="97"/>
        <end position="126"/>
    </location>
</feature>
<dbReference type="GO" id="GO:0015137">
    <property type="term" value="F:citrate transmembrane transporter activity"/>
    <property type="evidence" value="ECO:0007669"/>
    <property type="project" value="InterPro"/>
</dbReference>
<keyword evidence="9" id="KW-1185">Reference proteome</keyword>
<feature type="transmembrane region" description="Helical" evidence="6">
    <location>
        <begin position="232"/>
        <end position="265"/>
    </location>
</feature>
<protein>
    <submittedName>
        <fullName evidence="8">Citrate:proton symporter</fullName>
    </submittedName>
</protein>
<feature type="transmembrane region" description="Helical" evidence="6">
    <location>
        <begin position="57"/>
        <end position="77"/>
    </location>
</feature>
<accession>A0A9X2MKV5</accession>
<name>A0A9X2MKV5_9FIRM</name>
<dbReference type="InterPro" id="IPR004680">
    <property type="entry name" value="Cit_transptr-like_dom"/>
</dbReference>
<dbReference type="PANTHER" id="PTHR30354">
    <property type="entry name" value="GNT FAMILY GLUCONATE TRANSPORTER"/>
    <property type="match status" value="1"/>
</dbReference>
<feature type="domain" description="Citrate transporter-like" evidence="7">
    <location>
        <begin position="15"/>
        <end position="364"/>
    </location>
</feature>
<dbReference type="Proteomes" id="UP001142078">
    <property type="component" value="Unassembled WGS sequence"/>
</dbReference>
<evidence type="ECO:0000256" key="1">
    <source>
        <dbReference type="ARBA" id="ARBA00004141"/>
    </source>
</evidence>
<evidence type="ECO:0000256" key="3">
    <source>
        <dbReference type="ARBA" id="ARBA00022692"/>
    </source>
</evidence>
<comment type="subcellular location">
    <subcellularLocation>
        <location evidence="1">Membrane</location>
        <topology evidence="1">Multi-pass membrane protein</topology>
    </subcellularLocation>
</comment>
<evidence type="ECO:0000313" key="9">
    <source>
        <dbReference type="Proteomes" id="UP001142078"/>
    </source>
</evidence>
<evidence type="ECO:0000259" key="7">
    <source>
        <dbReference type="Pfam" id="PF03600"/>
    </source>
</evidence>
<dbReference type="InterPro" id="IPR014738">
    <property type="entry name" value="Citrate_transporter"/>
</dbReference>
<comment type="caution">
    <text evidence="8">The sequence shown here is derived from an EMBL/GenBank/DDBJ whole genome shotgun (WGS) entry which is preliminary data.</text>
</comment>
<dbReference type="NCBIfam" id="TIGR00784">
    <property type="entry name" value="citMHS"/>
    <property type="match status" value="1"/>
</dbReference>
<feature type="transmembrane region" description="Helical" evidence="6">
    <location>
        <begin position="323"/>
        <end position="342"/>
    </location>
</feature>
<dbReference type="AlphaFoldDB" id="A0A9X2MKV5"/>
<evidence type="ECO:0000313" key="8">
    <source>
        <dbReference type="EMBL" id="MCR2045383.1"/>
    </source>
</evidence>
<feature type="transmembrane region" description="Helical" evidence="6">
    <location>
        <begin position="177"/>
        <end position="196"/>
    </location>
</feature>
<dbReference type="Pfam" id="PF03600">
    <property type="entry name" value="CitMHS"/>
    <property type="match status" value="1"/>
</dbReference>
<dbReference type="RefSeq" id="WP_042683462.1">
    <property type="nucleotide sequence ID" value="NZ_CABKTM010000075.1"/>
</dbReference>
<dbReference type="OrthoDB" id="5329450at2"/>
<dbReference type="PANTHER" id="PTHR30354:SF26">
    <property type="entry name" value="TRANSPORTER, PUTATIVE-RELATED"/>
    <property type="match status" value="1"/>
</dbReference>
<feature type="transmembrane region" description="Helical" evidence="6">
    <location>
        <begin position="381"/>
        <end position="398"/>
    </location>
</feature>
<organism evidence="8 9">
    <name type="scientific">Anaerosalibacter massiliensis</name>
    <dbReference type="NCBI Taxonomy" id="1347392"/>
    <lineage>
        <taxon>Bacteria</taxon>
        <taxon>Bacillati</taxon>
        <taxon>Bacillota</taxon>
        <taxon>Tissierellia</taxon>
        <taxon>Tissierellales</taxon>
        <taxon>Sporanaerobacteraceae</taxon>
        <taxon>Anaerosalibacter</taxon>
    </lineage>
</organism>
<evidence type="ECO:0000256" key="2">
    <source>
        <dbReference type="ARBA" id="ARBA00022448"/>
    </source>
</evidence>
<dbReference type="InterPro" id="IPR003474">
    <property type="entry name" value="Glcn_transporter"/>
</dbReference>
<keyword evidence="5 6" id="KW-0472">Membrane</keyword>
<feature type="transmembrane region" description="Helical" evidence="6">
    <location>
        <begin position="285"/>
        <end position="302"/>
    </location>
</feature>
<feature type="transmembrane region" description="Helical" evidence="6">
    <location>
        <begin position="138"/>
        <end position="157"/>
    </location>
</feature>
<feature type="transmembrane region" description="Helical" evidence="6">
    <location>
        <begin position="410"/>
        <end position="430"/>
    </location>
</feature>
<keyword evidence="2" id="KW-0813">Transport</keyword>
<reference evidence="8" key="1">
    <citation type="submission" date="2022-07" db="EMBL/GenBank/DDBJ databases">
        <title>Enhanced cultured diversity of the mouse gut microbiota enables custom-made synthetic communities.</title>
        <authorList>
            <person name="Afrizal A."/>
        </authorList>
    </citation>
    <scope>NUCLEOTIDE SEQUENCE</scope>
    <source>
        <strain evidence="8">DSM 29482</strain>
    </source>
</reference>
<evidence type="ECO:0000256" key="5">
    <source>
        <dbReference type="ARBA" id="ARBA00023136"/>
    </source>
</evidence>
<evidence type="ECO:0000256" key="6">
    <source>
        <dbReference type="SAM" id="Phobius"/>
    </source>
</evidence>
<sequence length="432" mass="45914">MLAILGLLTIITLLLLIMSNRVSATVALIIVPIIFALVGGFGNQIGEFMIEGIKGIAPVGTMFIFAILFFGVLTDAGTFDPIINRILNKVGNDPVKIAIGTAILAMLVHLDGSGAVTFLVTIPAMIPLYDALGMNRHVLATITALSAGVMNILPWGGPTLRAATALEVSVTELFTPLLPAVIVGILFVIFVAYRIGKRERKRIGEIDTLKNISLDNGIDEDKKELARPKMFTINIVTIIVTIGVLISGILPPAAIFMIAFSFALIINYPKINDQKERVDAHAKEALMMASILFAAGAFTGILRESGMIQAMADATVSAIPKSLGRFIPMMVGIISMPASLLFDPDSFYFGILPVLSSTAEAFGVQGIGVGRAAILGQMTTGFPVSPLTGSTFLLIGLAKVDFGEHQKKTIPYAFLNTIIMLIVAFIVGAISI</sequence>
<evidence type="ECO:0000256" key="4">
    <source>
        <dbReference type="ARBA" id="ARBA00022989"/>
    </source>
</evidence>
<keyword evidence="4 6" id="KW-1133">Transmembrane helix</keyword>
<dbReference type="EMBL" id="JANJZL010000016">
    <property type="protein sequence ID" value="MCR2045383.1"/>
    <property type="molecule type" value="Genomic_DNA"/>
</dbReference>
<feature type="transmembrane region" description="Helical" evidence="6">
    <location>
        <begin position="29"/>
        <end position="50"/>
    </location>
</feature>
<gene>
    <name evidence="8" type="ORF">NSA23_14865</name>
</gene>
<dbReference type="GO" id="GO:0005886">
    <property type="term" value="C:plasma membrane"/>
    <property type="evidence" value="ECO:0007669"/>
    <property type="project" value="TreeGrafter"/>
</dbReference>